<evidence type="ECO:0000256" key="2">
    <source>
        <dbReference type="ARBA" id="ARBA00022490"/>
    </source>
</evidence>
<keyword evidence="2" id="KW-0963">Cytoplasm</keyword>
<feature type="DNA-binding region" description="OmpR/PhoB-type" evidence="9">
    <location>
        <begin position="125"/>
        <end position="222"/>
    </location>
</feature>
<keyword evidence="4 9" id="KW-0238">DNA-binding</keyword>
<dbReference type="CDD" id="cd00383">
    <property type="entry name" value="trans_reg_C"/>
    <property type="match status" value="1"/>
</dbReference>
<dbReference type="InterPro" id="IPR001867">
    <property type="entry name" value="OmpR/PhoB-type_DNA-bd"/>
</dbReference>
<evidence type="ECO:0000256" key="1">
    <source>
        <dbReference type="ARBA" id="ARBA00004496"/>
    </source>
</evidence>
<feature type="domain" description="Response regulatory" evidence="10">
    <location>
        <begin position="3"/>
        <end position="117"/>
    </location>
</feature>
<name>A0A369MDG6_EGGLN</name>
<dbReference type="Pfam" id="PF00072">
    <property type="entry name" value="Response_reg"/>
    <property type="match status" value="1"/>
</dbReference>
<evidence type="ECO:0000259" key="10">
    <source>
        <dbReference type="PROSITE" id="PS50110"/>
    </source>
</evidence>
<reference evidence="12 13" key="1">
    <citation type="journal article" date="2018" name="Elife">
        <title>Discovery and characterization of a prevalent human gut bacterial enzyme sufficient for the inactivation of a family of plant toxins.</title>
        <authorList>
            <person name="Koppel N."/>
            <person name="Bisanz J.E."/>
            <person name="Pandelia M.E."/>
            <person name="Turnbaugh P.J."/>
            <person name="Balskus E.P."/>
        </authorList>
    </citation>
    <scope>NUCLEOTIDE SEQUENCE [LARGE SCALE GENOMIC DNA]</scope>
    <source>
        <strain evidence="12 13">W1 BHI 6</strain>
    </source>
</reference>
<dbReference type="GO" id="GO:0006355">
    <property type="term" value="P:regulation of DNA-templated transcription"/>
    <property type="evidence" value="ECO:0007669"/>
    <property type="project" value="InterPro"/>
</dbReference>
<dbReference type="InterPro" id="IPR001789">
    <property type="entry name" value="Sig_transdc_resp-reg_receiver"/>
</dbReference>
<dbReference type="Proteomes" id="UP000253970">
    <property type="component" value="Unassembled WGS sequence"/>
</dbReference>
<accession>A0A369MDG6</accession>
<evidence type="ECO:0000313" key="12">
    <source>
        <dbReference type="EMBL" id="RDB69774.1"/>
    </source>
</evidence>
<dbReference type="Pfam" id="PF00486">
    <property type="entry name" value="Trans_reg_C"/>
    <property type="match status" value="1"/>
</dbReference>
<dbReference type="SMART" id="SM00862">
    <property type="entry name" value="Trans_reg_C"/>
    <property type="match status" value="1"/>
</dbReference>
<gene>
    <name evidence="12" type="ORF">C1875_09000</name>
</gene>
<feature type="modified residue" description="4-aspartylphosphate" evidence="8">
    <location>
        <position position="52"/>
    </location>
</feature>
<keyword evidence="8" id="KW-0597">Phosphoprotein</keyword>
<dbReference type="GO" id="GO:0032993">
    <property type="term" value="C:protein-DNA complex"/>
    <property type="evidence" value="ECO:0007669"/>
    <property type="project" value="TreeGrafter"/>
</dbReference>
<evidence type="ECO:0000256" key="7">
    <source>
        <dbReference type="ARBA" id="ARBA00039976"/>
    </source>
</evidence>
<dbReference type="AlphaFoldDB" id="A0A369MDG6"/>
<keyword evidence="5" id="KW-0010">Activator</keyword>
<dbReference type="Gene3D" id="3.40.50.2300">
    <property type="match status" value="1"/>
</dbReference>
<proteinExistence type="predicted"/>
<dbReference type="RefSeq" id="WP_114533988.1">
    <property type="nucleotide sequence ID" value="NZ_PPTU01000012.1"/>
</dbReference>
<evidence type="ECO:0000256" key="4">
    <source>
        <dbReference type="ARBA" id="ARBA00023125"/>
    </source>
</evidence>
<dbReference type="GO" id="GO:0000976">
    <property type="term" value="F:transcription cis-regulatory region binding"/>
    <property type="evidence" value="ECO:0007669"/>
    <property type="project" value="TreeGrafter"/>
</dbReference>
<evidence type="ECO:0000313" key="13">
    <source>
        <dbReference type="Proteomes" id="UP000253970"/>
    </source>
</evidence>
<protein>
    <recommendedName>
        <fullName evidence="7">Heme response regulator HssR</fullName>
    </recommendedName>
</protein>
<organism evidence="12 13">
    <name type="scientific">Eggerthella lenta</name>
    <name type="common">Eubacterium lentum</name>
    <dbReference type="NCBI Taxonomy" id="84112"/>
    <lineage>
        <taxon>Bacteria</taxon>
        <taxon>Bacillati</taxon>
        <taxon>Actinomycetota</taxon>
        <taxon>Coriobacteriia</taxon>
        <taxon>Eggerthellales</taxon>
        <taxon>Eggerthellaceae</taxon>
        <taxon>Eggerthella</taxon>
    </lineage>
</organism>
<dbReference type="PROSITE" id="PS50110">
    <property type="entry name" value="RESPONSE_REGULATORY"/>
    <property type="match status" value="1"/>
</dbReference>
<dbReference type="PANTHER" id="PTHR48111:SF49">
    <property type="entry name" value="HEME RESPONSE REGULATOR HSSR"/>
    <property type="match status" value="1"/>
</dbReference>
<dbReference type="InterPro" id="IPR011006">
    <property type="entry name" value="CheY-like_superfamily"/>
</dbReference>
<dbReference type="CDD" id="cd17574">
    <property type="entry name" value="REC_OmpR"/>
    <property type="match status" value="1"/>
</dbReference>
<evidence type="ECO:0000256" key="6">
    <source>
        <dbReference type="ARBA" id="ARBA00037471"/>
    </source>
</evidence>
<dbReference type="Gene3D" id="1.10.10.10">
    <property type="entry name" value="Winged helix-like DNA-binding domain superfamily/Winged helix DNA-binding domain"/>
    <property type="match status" value="1"/>
</dbReference>
<dbReference type="InterPro" id="IPR036388">
    <property type="entry name" value="WH-like_DNA-bd_sf"/>
</dbReference>
<comment type="function">
    <text evidence="6">Member of the two-component regulatory system HssS/HssR involved in intracellular heme homeostasis and tempering of staphylococcal virulence. Phosphorylated HssR binds to a direct repeat sequence within hrtAB promoter and activates the expression of hrtAB, an efflux pump, in response to extracellular heme, hemin, hemoglobin or blood.</text>
</comment>
<comment type="caution">
    <text evidence="12">The sequence shown here is derived from an EMBL/GenBank/DDBJ whole genome shotgun (WGS) entry which is preliminary data.</text>
</comment>
<evidence type="ECO:0000256" key="3">
    <source>
        <dbReference type="ARBA" id="ARBA00023026"/>
    </source>
</evidence>
<dbReference type="SMART" id="SM00448">
    <property type="entry name" value="REC"/>
    <property type="match status" value="1"/>
</dbReference>
<sequence length="223" mass="25235">MFTMLVVEDDHDLCELYGTVLEERGWRAVTAENGRAALEAMQREPIDLVITDLMLPEVDGFQLTARLRAEHPELPILMITARGAAADKRRGFAHGTDDYMVKPIDVNEMVWRIEALLRRARIARERVVRLGATTLDIDSMELVRDGARETLPCKEFLLLCKLASSPNRVFTRRQIMDEVWGVDSQVGAHTLDVHVNRLRERLKDNPDISIATVRGLGYKAVSS</sequence>
<dbReference type="PROSITE" id="PS51755">
    <property type="entry name" value="OMPR_PHOB"/>
    <property type="match status" value="1"/>
</dbReference>
<evidence type="ECO:0000259" key="11">
    <source>
        <dbReference type="PROSITE" id="PS51755"/>
    </source>
</evidence>
<evidence type="ECO:0000256" key="9">
    <source>
        <dbReference type="PROSITE-ProRule" id="PRU01091"/>
    </source>
</evidence>
<dbReference type="SUPFAM" id="SSF52172">
    <property type="entry name" value="CheY-like"/>
    <property type="match status" value="1"/>
</dbReference>
<dbReference type="InterPro" id="IPR039420">
    <property type="entry name" value="WalR-like"/>
</dbReference>
<dbReference type="PANTHER" id="PTHR48111">
    <property type="entry name" value="REGULATOR OF RPOS"/>
    <property type="match status" value="1"/>
</dbReference>
<dbReference type="EMBL" id="PPTU01000012">
    <property type="protein sequence ID" value="RDB69774.1"/>
    <property type="molecule type" value="Genomic_DNA"/>
</dbReference>
<feature type="domain" description="OmpR/PhoB-type" evidence="11">
    <location>
        <begin position="125"/>
        <end position="222"/>
    </location>
</feature>
<dbReference type="GO" id="GO:0000156">
    <property type="term" value="F:phosphorelay response regulator activity"/>
    <property type="evidence" value="ECO:0007669"/>
    <property type="project" value="TreeGrafter"/>
</dbReference>
<comment type="subcellular location">
    <subcellularLocation>
        <location evidence="1">Cytoplasm</location>
    </subcellularLocation>
</comment>
<evidence type="ECO:0000256" key="8">
    <source>
        <dbReference type="PROSITE-ProRule" id="PRU00169"/>
    </source>
</evidence>
<evidence type="ECO:0000256" key="5">
    <source>
        <dbReference type="ARBA" id="ARBA00023159"/>
    </source>
</evidence>
<keyword evidence="3" id="KW-0843">Virulence</keyword>
<dbReference type="GO" id="GO:0005829">
    <property type="term" value="C:cytosol"/>
    <property type="evidence" value="ECO:0007669"/>
    <property type="project" value="TreeGrafter"/>
</dbReference>